<sequence length="276" mass="32530">MIELNNIKDEVSYQMGVNLNQYKKIEYMLKNLIRVSSKTVQLTKKGEPNIWSNRDNVAKSTLGTLLQQIEKVNKENIEEDTDGDNSDNNDDVRMSFSYDIAIVFLDFDKFKEDFSQIVSQRNYLIHHFYMEDGYTPEEILERLKQEYKLAEDFIQNHLLPTAHNMDGTLKRISQDMESYLLNFGRITASSIFLQIYEQNKRTDDWIALPTILQKIQKEYPSFLKLLKEESCYKGKKATWKNILHEAYPEWEFKEEITKKGGKRVLIKIMPSDIVIT</sequence>
<comment type="caution">
    <text evidence="1">The sequence shown here is derived from an EMBL/GenBank/DDBJ whole genome shotgun (WGS) entry which is preliminary data.</text>
</comment>
<reference evidence="1 2" key="1">
    <citation type="submission" date="2016-06" db="EMBL/GenBank/DDBJ databases">
        <title>Simultaneous identification of Haemophilus influenzae and Haemophilus haemolyticus using TaqMan real-time PCR.</title>
        <authorList>
            <person name="Price E.P."/>
            <person name="Sarovich D.S."/>
            <person name="Harris T."/>
            <person name="Spargo J.C."/>
            <person name="Nosworthy E."/>
            <person name="Beissbarth J."/>
            <person name="Smith-Vaughan H."/>
        </authorList>
    </citation>
    <scope>NUCLEOTIDE SEQUENCE [LARGE SCALE GENOMIC DNA]</scope>
    <source>
        <strain evidence="1 2">ATCC 7901</strain>
    </source>
</reference>
<evidence type="ECO:0000313" key="1">
    <source>
        <dbReference type="EMBL" id="OBY53141.1"/>
    </source>
</evidence>
<evidence type="ECO:0000313" key="2">
    <source>
        <dbReference type="Proteomes" id="UP000092746"/>
    </source>
</evidence>
<organism evidence="1 2">
    <name type="scientific">Aggregatibacter aphrophilus</name>
    <name type="common">Haemophilus aphrophilus</name>
    <dbReference type="NCBI Taxonomy" id="732"/>
    <lineage>
        <taxon>Bacteria</taxon>
        <taxon>Pseudomonadati</taxon>
        <taxon>Pseudomonadota</taxon>
        <taxon>Gammaproteobacteria</taxon>
        <taxon>Pasteurellales</taxon>
        <taxon>Pasteurellaceae</taxon>
        <taxon>Aggregatibacter</taxon>
    </lineage>
</organism>
<gene>
    <name evidence="1" type="ORF">BBB52_03730</name>
</gene>
<dbReference type="EMBL" id="MAQE01000008">
    <property type="protein sequence ID" value="OBY53141.1"/>
    <property type="molecule type" value="Genomic_DNA"/>
</dbReference>
<protein>
    <submittedName>
        <fullName evidence="1">Uncharacterized protein</fullName>
    </submittedName>
</protein>
<dbReference type="RefSeq" id="WP_065294994.1">
    <property type="nucleotide sequence ID" value="NZ_CAUUMV010000023.1"/>
</dbReference>
<proteinExistence type="predicted"/>
<dbReference type="AlphaFoldDB" id="A0AAP7GXV2"/>
<accession>A0AAP7GXV2</accession>
<name>A0AAP7GXV2_AGGAP</name>
<dbReference type="Proteomes" id="UP000092746">
    <property type="component" value="Unassembled WGS sequence"/>
</dbReference>